<evidence type="ECO:0000256" key="1">
    <source>
        <dbReference type="SAM" id="MobiDB-lite"/>
    </source>
</evidence>
<evidence type="ECO:0000259" key="2">
    <source>
        <dbReference type="PROSITE" id="PS50105"/>
    </source>
</evidence>
<comment type="caution">
    <text evidence="3">The sequence shown here is derived from an EMBL/GenBank/DDBJ whole genome shotgun (WGS) entry which is preliminary data.</text>
</comment>
<dbReference type="EMBL" id="CALNXK010000096">
    <property type="protein sequence ID" value="CAH3153449.1"/>
    <property type="molecule type" value="Genomic_DNA"/>
</dbReference>
<keyword evidence="4" id="KW-1185">Reference proteome</keyword>
<dbReference type="InterPro" id="IPR013761">
    <property type="entry name" value="SAM/pointed_sf"/>
</dbReference>
<accession>A0ABN8Q276</accession>
<dbReference type="SUPFAM" id="SSF47769">
    <property type="entry name" value="SAM/Pointed domain"/>
    <property type="match status" value="1"/>
</dbReference>
<organism evidence="3 4">
    <name type="scientific">Porites lobata</name>
    <dbReference type="NCBI Taxonomy" id="104759"/>
    <lineage>
        <taxon>Eukaryota</taxon>
        <taxon>Metazoa</taxon>
        <taxon>Cnidaria</taxon>
        <taxon>Anthozoa</taxon>
        <taxon>Hexacorallia</taxon>
        <taxon>Scleractinia</taxon>
        <taxon>Fungiina</taxon>
        <taxon>Poritidae</taxon>
        <taxon>Porites</taxon>
    </lineage>
</organism>
<dbReference type="Proteomes" id="UP001159405">
    <property type="component" value="Unassembled WGS sequence"/>
</dbReference>
<feature type="region of interest" description="Disordered" evidence="1">
    <location>
        <begin position="1"/>
        <end position="83"/>
    </location>
</feature>
<gene>
    <name evidence="3" type="ORF">PLOB_00049599</name>
</gene>
<dbReference type="PROSITE" id="PS50105">
    <property type="entry name" value="SAM_DOMAIN"/>
    <property type="match status" value="1"/>
</dbReference>
<evidence type="ECO:0000313" key="3">
    <source>
        <dbReference type="EMBL" id="CAH3153449.1"/>
    </source>
</evidence>
<dbReference type="Gene3D" id="1.10.150.50">
    <property type="entry name" value="Transcription Factor, Ets-1"/>
    <property type="match status" value="1"/>
</dbReference>
<sequence length="178" mass="19970">MSNRKGFRLTLPVTPRPPSRPRTPLLCFEDTVLDNKIDTGSDESTVSVLSKSLKRKLPAKDEKARQSASPSSSEEETRESQLEKWSVVKVKDWAVQSLGDAVGEKFAYEEIDGAILLSQTVQTEEAMEKLGLHTIGKKEKLLAKVDELSGMRTDPTQSECDVWTRDRLLTHLEKKNLT</sequence>
<feature type="domain" description="SAM" evidence="2">
    <location>
        <begin position="85"/>
        <end position="151"/>
    </location>
</feature>
<name>A0ABN8Q276_9CNID</name>
<dbReference type="InterPro" id="IPR001660">
    <property type="entry name" value="SAM"/>
</dbReference>
<protein>
    <recommendedName>
        <fullName evidence="2">SAM domain-containing protein</fullName>
    </recommendedName>
</protein>
<proteinExistence type="predicted"/>
<reference evidence="3 4" key="1">
    <citation type="submission" date="2022-05" db="EMBL/GenBank/DDBJ databases">
        <authorList>
            <consortium name="Genoscope - CEA"/>
            <person name="William W."/>
        </authorList>
    </citation>
    <scope>NUCLEOTIDE SEQUENCE [LARGE SCALE GENOMIC DNA]</scope>
</reference>
<evidence type="ECO:0000313" key="4">
    <source>
        <dbReference type="Proteomes" id="UP001159405"/>
    </source>
</evidence>